<dbReference type="PROSITE" id="PS51257">
    <property type="entry name" value="PROKAR_LIPOPROTEIN"/>
    <property type="match status" value="1"/>
</dbReference>
<dbReference type="AlphaFoldDB" id="A0A9X0HP91"/>
<evidence type="ECO:0000313" key="2">
    <source>
        <dbReference type="Proteomes" id="UP000054223"/>
    </source>
</evidence>
<evidence type="ECO:0000313" key="1">
    <source>
        <dbReference type="EMBL" id="KUG09604.1"/>
    </source>
</evidence>
<dbReference type="EMBL" id="LNAL01000003">
    <property type="protein sequence ID" value="KUG09604.1"/>
    <property type="molecule type" value="Genomic_DNA"/>
</dbReference>
<organism evidence="1 2">
    <name type="scientific">Solirubrum puertoriconensis</name>
    <dbReference type="NCBI Taxonomy" id="1751427"/>
    <lineage>
        <taxon>Bacteria</taxon>
        <taxon>Pseudomonadati</taxon>
        <taxon>Bacteroidota</taxon>
        <taxon>Cytophagia</taxon>
        <taxon>Cytophagales</taxon>
    </lineage>
</organism>
<dbReference type="RefSeq" id="WP_059067735.1">
    <property type="nucleotide sequence ID" value="NZ_LNAL01000003.1"/>
</dbReference>
<accession>A0A9X0HP91</accession>
<protein>
    <recommendedName>
        <fullName evidence="3">Lipocalin-like domain-containing protein</fullName>
    </recommendedName>
</protein>
<comment type="caution">
    <text evidence="1">The sequence shown here is derived from an EMBL/GenBank/DDBJ whole genome shotgun (WGS) entry which is preliminary data.</text>
</comment>
<dbReference type="OrthoDB" id="981174at2"/>
<dbReference type="Proteomes" id="UP000054223">
    <property type="component" value="Unassembled WGS sequence"/>
</dbReference>
<evidence type="ECO:0008006" key="3">
    <source>
        <dbReference type="Google" id="ProtNLM"/>
    </source>
</evidence>
<keyword evidence="2" id="KW-1185">Reference proteome</keyword>
<proteinExistence type="predicted"/>
<name>A0A9X0HP91_SOLP1</name>
<reference evidence="1 2" key="1">
    <citation type="submission" date="2015-11" db="EMBL/GenBank/DDBJ databases">
        <title>Solirubrum puertoriconensis gen. nov. an environmental bacteria isolated in Puerto Rico.</title>
        <authorList>
            <person name="Cuebas-Irizarry M.F."/>
            <person name="Montalvo-Rodriguez R."/>
        </authorList>
    </citation>
    <scope>NUCLEOTIDE SEQUENCE [LARGE SCALE GENOMIC DNA]</scope>
    <source>
        <strain evidence="1 2">MC1A</strain>
    </source>
</reference>
<gene>
    <name evidence="1" type="ORF">ASU33_18065</name>
</gene>
<sequence>MYKLIRPLLLASGLTTLGACNHLHSIEADDTETARPTSLIGRWQLVSVKGGMVPNPVVPPEELRIAADSTVRVYLAGTLAQQFRLRPTSGNFCTQLDPVQLVRFDEDKNPGITYAYQIKGDELTLDGNICVDGVIRRYRWITDTDK</sequence>